<comment type="caution">
    <text evidence="1">The sequence shown here is derived from an EMBL/GenBank/DDBJ whole genome shotgun (WGS) entry which is preliminary data.</text>
</comment>
<dbReference type="Proteomes" id="UP000790377">
    <property type="component" value="Unassembled WGS sequence"/>
</dbReference>
<dbReference type="EMBL" id="MU267656">
    <property type="protein sequence ID" value="KAH7912242.1"/>
    <property type="molecule type" value="Genomic_DNA"/>
</dbReference>
<keyword evidence="2" id="KW-1185">Reference proteome</keyword>
<accession>A0ACB8AI85</accession>
<protein>
    <submittedName>
        <fullName evidence="1">Uncharacterized protein</fullName>
    </submittedName>
</protein>
<organism evidence="1 2">
    <name type="scientific">Hygrophoropsis aurantiaca</name>
    <dbReference type="NCBI Taxonomy" id="72124"/>
    <lineage>
        <taxon>Eukaryota</taxon>
        <taxon>Fungi</taxon>
        <taxon>Dikarya</taxon>
        <taxon>Basidiomycota</taxon>
        <taxon>Agaricomycotina</taxon>
        <taxon>Agaricomycetes</taxon>
        <taxon>Agaricomycetidae</taxon>
        <taxon>Boletales</taxon>
        <taxon>Coniophorineae</taxon>
        <taxon>Hygrophoropsidaceae</taxon>
        <taxon>Hygrophoropsis</taxon>
    </lineage>
</organism>
<name>A0ACB8AI85_9AGAM</name>
<proteinExistence type="predicted"/>
<evidence type="ECO:0000313" key="1">
    <source>
        <dbReference type="EMBL" id="KAH7912242.1"/>
    </source>
</evidence>
<evidence type="ECO:0000313" key="2">
    <source>
        <dbReference type="Proteomes" id="UP000790377"/>
    </source>
</evidence>
<sequence length="70" mass="8357">MLEVSLSVWHFFILQRQIAGPWYQVCLTGRSIIVFVWALRPTNAWRCQHRSPILPEYDSHSWCRTHGFNL</sequence>
<gene>
    <name evidence="1" type="ORF">BJ138DRAFT_1148867</name>
</gene>
<reference evidence="1" key="1">
    <citation type="journal article" date="2021" name="New Phytol.">
        <title>Evolutionary innovations through gain and loss of genes in the ectomycorrhizal Boletales.</title>
        <authorList>
            <person name="Wu G."/>
            <person name="Miyauchi S."/>
            <person name="Morin E."/>
            <person name="Kuo A."/>
            <person name="Drula E."/>
            <person name="Varga T."/>
            <person name="Kohler A."/>
            <person name="Feng B."/>
            <person name="Cao Y."/>
            <person name="Lipzen A."/>
            <person name="Daum C."/>
            <person name="Hundley H."/>
            <person name="Pangilinan J."/>
            <person name="Johnson J."/>
            <person name="Barry K."/>
            <person name="LaButti K."/>
            <person name="Ng V."/>
            <person name="Ahrendt S."/>
            <person name="Min B."/>
            <person name="Choi I.G."/>
            <person name="Park H."/>
            <person name="Plett J.M."/>
            <person name="Magnuson J."/>
            <person name="Spatafora J.W."/>
            <person name="Nagy L.G."/>
            <person name="Henrissat B."/>
            <person name="Grigoriev I.V."/>
            <person name="Yang Z.L."/>
            <person name="Xu J."/>
            <person name="Martin F.M."/>
        </authorList>
    </citation>
    <scope>NUCLEOTIDE SEQUENCE</scope>
    <source>
        <strain evidence="1">ATCC 28755</strain>
    </source>
</reference>